<dbReference type="AlphaFoldDB" id="A0A2W7TUU8"/>
<name>A0A2W7TUU8_9FLAO</name>
<evidence type="ECO:0000313" key="1">
    <source>
        <dbReference type="EMBL" id="PZX93778.1"/>
    </source>
</evidence>
<dbReference type="OrthoDB" id="1062680at2"/>
<reference evidence="1 2" key="1">
    <citation type="submission" date="2018-06" db="EMBL/GenBank/DDBJ databases">
        <title>Flavobacterium sp IMCC34762, genome.</title>
        <authorList>
            <person name="Joung Y."/>
            <person name="Cho J."/>
            <person name="Song J."/>
        </authorList>
    </citation>
    <scope>NUCLEOTIDE SEQUENCE [LARGE SCALE GENOMIC DNA]</scope>
    <source>
        <strain evidence="1 2">IMCC34762</strain>
    </source>
</reference>
<protein>
    <submittedName>
        <fullName evidence="1">DUF4249 domain-containing protein</fullName>
    </submittedName>
</protein>
<dbReference type="EMBL" id="QKXH01000005">
    <property type="protein sequence ID" value="PZX93778.1"/>
    <property type="molecule type" value="Genomic_DNA"/>
</dbReference>
<accession>A0A2W7TUU8</accession>
<dbReference type="Proteomes" id="UP000249177">
    <property type="component" value="Unassembled WGS sequence"/>
</dbReference>
<dbReference type="InterPro" id="IPR025345">
    <property type="entry name" value="DUF4249"/>
</dbReference>
<proteinExistence type="predicted"/>
<organism evidence="1 2">
    <name type="scientific">Flavobacterium aquariorum</name>
    <dbReference type="NCBI Taxonomy" id="2217670"/>
    <lineage>
        <taxon>Bacteria</taxon>
        <taxon>Pseudomonadati</taxon>
        <taxon>Bacteroidota</taxon>
        <taxon>Flavobacteriia</taxon>
        <taxon>Flavobacteriales</taxon>
        <taxon>Flavobacteriaceae</taxon>
        <taxon>Flavobacterium</taxon>
    </lineage>
</organism>
<sequence length="393" mass="44883">MPINKTILLLIIYFTINSCTEPYILETNTYEEALVVEATITNELKKQEITLTKTSRFEDKETQIEKGADVFITDNTGTRYDFEEESGRYISTIEFQAIPGKEYRLNINTKDGRTIVSTTETLPAINPMQDVKAAVETKDSLRGVAIRVSSYDPTNTAKYYRYEYEETYKIIAPEWRLKKAITIDGVNGADPTLEIIANDPNTRICYSTKKNTEIILTSTNELSEDRVDFVPRFISDQNYIISHRYSILVKQYVENLPAYTYYKTLKKISGTESVLSPLQPGLVIGNLKSVNNPNDKIIGYFDVASVSSKRIYFNYIDLFPTDPLPPYYTQCDEQVLRFCFGAPECYGNELAYYFALNKMTYSLHEGILYHIYPAPCGDCTTIGSNIKPAFWVD</sequence>
<comment type="caution">
    <text evidence="1">The sequence shown here is derived from an EMBL/GenBank/DDBJ whole genome shotgun (WGS) entry which is preliminary data.</text>
</comment>
<keyword evidence="2" id="KW-1185">Reference proteome</keyword>
<evidence type="ECO:0000313" key="2">
    <source>
        <dbReference type="Proteomes" id="UP000249177"/>
    </source>
</evidence>
<gene>
    <name evidence="1" type="ORF">DOS84_09950</name>
</gene>
<dbReference type="Pfam" id="PF14054">
    <property type="entry name" value="DUF4249"/>
    <property type="match status" value="1"/>
</dbReference>